<evidence type="ECO:0000313" key="3">
    <source>
        <dbReference type="EMBL" id="PFH63061.1"/>
    </source>
</evidence>
<feature type="compositionally biased region" description="Low complexity" evidence="1">
    <location>
        <begin position="840"/>
        <end position="851"/>
    </location>
</feature>
<proteinExistence type="predicted"/>
<comment type="caution">
    <text evidence="3">The sequence shown here is derived from an EMBL/GenBank/DDBJ whole genome shotgun (WGS) entry which is preliminary data.</text>
</comment>
<protein>
    <submittedName>
        <fullName evidence="3">Uncharacterized protein</fullName>
    </submittedName>
</protein>
<feature type="compositionally biased region" description="Polar residues" evidence="1">
    <location>
        <begin position="150"/>
        <end position="164"/>
    </location>
</feature>
<feature type="compositionally biased region" description="Low complexity" evidence="1">
    <location>
        <begin position="488"/>
        <end position="506"/>
    </location>
</feature>
<keyword evidence="4" id="KW-1185">Reference proteome</keyword>
<dbReference type="AlphaFoldDB" id="A0A2A9PQ34"/>
<feature type="compositionally biased region" description="Polar residues" evidence="1">
    <location>
        <begin position="383"/>
        <end position="424"/>
    </location>
</feature>
<feature type="compositionally biased region" description="Polar residues" evidence="1">
    <location>
        <begin position="172"/>
        <end position="245"/>
    </location>
</feature>
<evidence type="ECO:0000313" key="4">
    <source>
        <dbReference type="Proteomes" id="UP000037136"/>
    </source>
</evidence>
<evidence type="ECO:0000256" key="2">
    <source>
        <dbReference type="SAM" id="Phobius"/>
    </source>
</evidence>
<feature type="transmembrane region" description="Helical" evidence="2">
    <location>
        <begin position="597"/>
        <end position="618"/>
    </location>
</feature>
<feature type="compositionally biased region" description="Polar residues" evidence="1">
    <location>
        <begin position="359"/>
        <end position="370"/>
    </location>
</feature>
<feature type="region of interest" description="Disordered" evidence="1">
    <location>
        <begin position="827"/>
        <end position="866"/>
    </location>
</feature>
<feature type="compositionally biased region" description="Low complexity" evidence="1">
    <location>
        <begin position="371"/>
        <end position="382"/>
    </location>
</feature>
<organism evidence="3 4">
    <name type="scientific">Ophiocordyceps unilateralis</name>
    <name type="common">Zombie-ant fungus</name>
    <name type="synonym">Torrubia unilateralis</name>
    <dbReference type="NCBI Taxonomy" id="268505"/>
    <lineage>
        <taxon>Eukaryota</taxon>
        <taxon>Fungi</taxon>
        <taxon>Dikarya</taxon>
        <taxon>Ascomycota</taxon>
        <taxon>Pezizomycotina</taxon>
        <taxon>Sordariomycetes</taxon>
        <taxon>Hypocreomycetidae</taxon>
        <taxon>Hypocreales</taxon>
        <taxon>Ophiocordycipitaceae</taxon>
        <taxon>Ophiocordyceps</taxon>
    </lineage>
</organism>
<feature type="region of interest" description="Disordered" evidence="1">
    <location>
        <begin position="48"/>
        <end position="590"/>
    </location>
</feature>
<keyword evidence="2" id="KW-0472">Membrane</keyword>
<feature type="compositionally biased region" description="Polar residues" evidence="1">
    <location>
        <begin position="281"/>
        <end position="292"/>
    </location>
</feature>
<name>A0A2A9PQ34_OPHUN</name>
<dbReference type="STRING" id="268505.A0A2A9PQ34"/>
<feature type="compositionally biased region" description="Basic and acidic residues" evidence="1">
    <location>
        <begin position="975"/>
        <end position="986"/>
    </location>
</feature>
<reference evidence="3 4" key="1">
    <citation type="journal article" date="2015" name="BMC Genomics">
        <title>Gene expression during zombie ant biting behavior reflects the complexity underlying fungal parasitic behavioral manipulation.</title>
        <authorList>
            <person name="de Bekker C."/>
            <person name="Ohm R.A."/>
            <person name="Loreto R.G."/>
            <person name="Sebastian A."/>
            <person name="Albert I."/>
            <person name="Merrow M."/>
            <person name="Brachmann A."/>
            <person name="Hughes D.P."/>
        </authorList>
    </citation>
    <scope>NUCLEOTIDE SEQUENCE [LARGE SCALE GENOMIC DNA]</scope>
    <source>
        <strain evidence="3 4">SC16a</strain>
    </source>
</reference>
<keyword evidence="2" id="KW-0812">Transmembrane</keyword>
<feature type="compositionally biased region" description="Polar residues" evidence="1">
    <location>
        <begin position="441"/>
        <end position="475"/>
    </location>
</feature>
<evidence type="ECO:0000256" key="1">
    <source>
        <dbReference type="SAM" id="MobiDB-lite"/>
    </source>
</evidence>
<dbReference type="EMBL" id="LAZP02000010">
    <property type="protein sequence ID" value="PFH63061.1"/>
    <property type="molecule type" value="Genomic_DNA"/>
</dbReference>
<feature type="region of interest" description="Disordered" evidence="1">
    <location>
        <begin position="1"/>
        <end position="35"/>
    </location>
</feature>
<keyword evidence="2" id="KW-1133">Transmembrane helix</keyword>
<dbReference type="Proteomes" id="UP000037136">
    <property type="component" value="Unassembled WGS sequence"/>
</dbReference>
<dbReference type="OrthoDB" id="5240840at2759"/>
<reference evidence="3 4" key="2">
    <citation type="journal article" date="2017" name="Sci. Rep.">
        <title>Ant-infecting Ophiocordyceps genomes reveal a high diversity of potential behavioral manipulation genes and a possible major role for enterotoxins.</title>
        <authorList>
            <person name="de Bekker C."/>
            <person name="Ohm R.A."/>
            <person name="Evans H.C."/>
            <person name="Brachmann A."/>
            <person name="Hughes D.P."/>
        </authorList>
    </citation>
    <scope>NUCLEOTIDE SEQUENCE [LARGE SCALE GENOMIC DNA]</scope>
    <source>
        <strain evidence="3 4">SC16a</strain>
    </source>
</reference>
<feature type="compositionally biased region" description="Pro residues" evidence="1">
    <location>
        <begin position="74"/>
        <end position="85"/>
    </location>
</feature>
<gene>
    <name evidence="3" type="ORF">XA68_10102</name>
</gene>
<sequence length="986" mass="102975">MSSGQSTAADARECAPDLSTSKPPFTPDLQGSRPRSIVTTVAPLNIAAATDRASIPSPLLPPLTPNMCAVYRNSPPPSPTSPSPSPASVSPHLASRTELRRDLGSQAPAVFPRNTSRPRNSRTPLENSDGLKRTQANEGPQAPKRGGPQVVSSPVSASRSNGGSDPQDLAPSKSQNFGTQPSTSNSVRSGSPLSTARSNGGSNQQDLASSRGQSLGTQSPASNPVRSGSSPSATRSNRGPKSQNIGAARGKDLGTQPVPLTNGRDSGRQDSSDGGSQRQGNLGSTKASTPTSVRRPKESSVSSFGRQDPRRTRLESTTVGRFFGASFFDFPKKGPFGINQGRTESVPGETSKVRGIGSGQTTTQNANGQFPPTTSATRPSPTGQNQAQSPRSTAASGRNIQASASTERTQPTSRIEITRTSEATPTRGIQALPTESRESQVADQESATSTDQETSTFTEEQSSATREPQDSTSDAVQLLPSEDPPPATARRAPPRSSASATTTDTSSPRKTDSPRRPSPAVRSTLDTSASAGPANTPAAVRPAREPKSVGQLGNTGTENGIGGNLGVGNQPTKSDPRPSPGPSGPSQASRALPTKSVLGIVFGVAAAVLILGLSLWIGRKVWRKVQAKKKVNRLPSPFHDSSPSHMGQRDTSEIFGDAAGARLGAERHVASLGYHGAGVTAQADNPMAEATLAPQPWEPPAIPGQDMANVRRPMSQGPTMKDRFMGLWSKRPGDGAFEPAPRGRLPDGATSMGGGNMDATLQSGPVPELGLNQDGFGILNPFADTNVMNGTSHEPAYIAQAYMEGALDPFADPIAVPSPVFSRQESAFTELEPRSHRRSVSASVSSRYPPSTASARSSRYPPSMASRAGVRSSFRSLASSFADRRNKFRSDPFDLEIEGGLPNVDGIPEMPPLDNSNAAYMTHMRSGSQPSSFYTSGISSDWNLTRTTAAGPVIDPAAAAAYPPGIGGDGVAQSREWRTDGLENAK</sequence>
<feature type="region of interest" description="Disordered" evidence="1">
    <location>
        <begin position="959"/>
        <end position="986"/>
    </location>
</feature>
<accession>A0A2A9PQ34</accession>
<feature type="compositionally biased region" description="Polar residues" evidence="1">
    <location>
        <begin position="113"/>
        <end position="126"/>
    </location>
</feature>